<dbReference type="GO" id="GO:0050660">
    <property type="term" value="F:flavin adenine dinucleotide binding"/>
    <property type="evidence" value="ECO:0007669"/>
    <property type="project" value="TreeGrafter"/>
</dbReference>
<reference evidence="2 3" key="1">
    <citation type="journal article" date="2019" name="Appl. Microbiol. Biotechnol.">
        <title>Genome sequence of Isaria javanica and comparative genome analysis insights into family S53 peptidase evolution in fungal entomopathogens.</title>
        <authorList>
            <person name="Lin R."/>
            <person name="Zhang X."/>
            <person name="Xin B."/>
            <person name="Zou M."/>
            <person name="Gao Y."/>
            <person name="Qin F."/>
            <person name="Hu Q."/>
            <person name="Xie B."/>
            <person name="Cheng X."/>
        </authorList>
    </citation>
    <scope>NUCLEOTIDE SEQUENCE [LARGE SCALE GENOMIC DNA]</scope>
    <source>
        <strain evidence="2 3">IJ1G</strain>
    </source>
</reference>
<dbReference type="GO" id="GO:0016491">
    <property type="term" value="F:oxidoreductase activity"/>
    <property type="evidence" value="ECO:0007669"/>
    <property type="project" value="InterPro"/>
</dbReference>
<evidence type="ECO:0000313" key="2">
    <source>
        <dbReference type="EMBL" id="TQV91292.1"/>
    </source>
</evidence>
<gene>
    <name evidence="2" type="ORF">IF1G_10173</name>
</gene>
<dbReference type="AlphaFoldDB" id="A0A545UPA1"/>
<proteinExistence type="predicted"/>
<dbReference type="GO" id="GO:0006338">
    <property type="term" value="P:chromatin remodeling"/>
    <property type="evidence" value="ECO:0007669"/>
    <property type="project" value="TreeGrafter"/>
</dbReference>
<dbReference type="PANTHER" id="PTHR10742:SF414">
    <property type="entry name" value="CONTAINING AMINE OXIDASE, PUTATIVE (AFU_ORTHOLOGUE AFUA_3G12150)-RELATED"/>
    <property type="match status" value="1"/>
</dbReference>
<evidence type="ECO:0000259" key="1">
    <source>
        <dbReference type="Pfam" id="PF01593"/>
    </source>
</evidence>
<organism evidence="2 3">
    <name type="scientific">Cordyceps javanica</name>
    <dbReference type="NCBI Taxonomy" id="43265"/>
    <lineage>
        <taxon>Eukaryota</taxon>
        <taxon>Fungi</taxon>
        <taxon>Dikarya</taxon>
        <taxon>Ascomycota</taxon>
        <taxon>Pezizomycotina</taxon>
        <taxon>Sordariomycetes</taxon>
        <taxon>Hypocreomycetidae</taxon>
        <taxon>Hypocreales</taxon>
        <taxon>Cordycipitaceae</taxon>
        <taxon>Cordyceps</taxon>
    </lineage>
</organism>
<dbReference type="GO" id="GO:0003682">
    <property type="term" value="F:chromatin binding"/>
    <property type="evidence" value="ECO:0007669"/>
    <property type="project" value="TreeGrafter"/>
</dbReference>
<protein>
    <submittedName>
        <fullName evidence="2">Flavin containing amine oxidoreductase domain-containing protein</fullName>
    </submittedName>
</protein>
<comment type="caution">
    <text evidence="2">The sequence shown here is derived from an EMBL/GenBank/DDBJ whole genome shotgun (WGS) entry which is preliminary data.</text>
</comment>
<dbReference type="InterPro" id="IPR036188">
    <property type="entry name" value="FAD/NAD-bd_sf"/>
</dbReference>
<feature type="domain" description="Amine oxidase" evidence="1">
    <location>
        <begin position="3"/>
        <end position="69"/>
    </location>
</feature>
<name>A0A545UPA1_9HYPO</name>
<evidence type="ECO:0000313" key="3">
    <source>
        <dbReference type="Proteomes" id="UP000315783"/>
    </source>
</evidence>
<dbReference type="PANTHER" id="PTHR10742">
    <property type="entry name" value="FLAVIN MONOAMINE OXIDASE"/>
    <property type="match status" value="1"/>
</dbReference>
<keyword evidence="3" id="KW-1185">Reference proteome</keyword>
<dbReference type="InterPro" id="IPR002937">
    <property type="entry name" value="Amino_oxidase"/>
</dbReference>
<dbReference type="EMBL" id="SPUK01000020">
    <property type="protein sequence ID" value="TQV91292.1"/>
    <property type="molecule type" value="Genomic_DNA"/>
</dbReference>
<dbReference type="SUPFAM" id="SSF51905">
    <property type="entry name" value="FAD/NAD(P)-binding domain"/>
    <property type="match status" value="1"/>
</dbReference>
<dbReference type="Gene3D" id="3.50.50.60">
    <property type="entry name" value="FAD/NAD(P)-binding domain"/>
    <property type="match status" value="1"/>
</dbReference>
<sequence>MASITYGKSTDGKVTVQLRDGKSHKFDEVVLTTPLGWLQKNKSVAFNPPLPPSLTTAIDAISYGSLEKVTQ</sequence>
<dbReference type="Proteomes" id="UP000315783">
    <property type="component" value="Unassembled WGS sequence"/>
</dbReference>
<dbReference type="Pfam" id="PF01593">
    <property type="entry name" value="Amino_oxidase"/>
    <property type="match status" value="1"/>
</dbReference>
<accession>A0A545UPA1</accession>
<dbReference type="InterPro" id="IPR050281">
    <property type="entry name" value="Flavin_monoamine_oxidase"/>
</dbReference>